<comment type="caution">
    <text evidence="5">The sequence shown here is derived from an EMBL/GenBank/DDBJ whole genome shotgun (WGS) entry which is preliminary data.</text>
</comment>
<reference evidence="5 6" key="1">
    <citation type="journal article" date="2017" name="BMC Genomics">
        <title>Comparative genomic and phylogenomic analyses of the Bifidobacteriaceae family.</title>
        <authorList>
            <person name="Lugli G.A."/>
            <person name="Milani C."/>
            <person name="Turroni F."/>
            <person name="Duranti S."/>
            <person name="Mancabelli L."/>
            <person name="Mangifesta M."/>
            <person name="Ferrario C."/>
            <person name="Modesto M."/>
            <person name="Mattarelli P."/>
            <person name="Jiri K."/>
            <person name="van Sinderen D."/>
            <person name="Ventura M."/>
        </authorList>
    </citation>
    <scope>NUCLEOTIDE SEQUENCE [LARGE SCALE GENOMIC DNA]</scope>
    <source>
        <strain evidence="5 6">DSM 100216</strain>
    </source>
</reference>
<evidence type="ECO:0000313" key="5">
    <source>
        <dbReference type="EMBL" id="OZG69674.1"/>
    </source>
</evidence>
<dbReference type="EMBL" id="MWWZ01000001">
    <property type="protein sequence ID" value="OZG69674.1"/>
    <property type="molecule type" value="Genomic_DNA"/>
</dbReference>
<organism evidence="5 6">
    <name type="scientific">Bifidobacterium eulemuris</name>
    <dbReference type="NCBI Taxonomy" id="1765219"/>
    <lineage>
        <taxon>Bacteria</taxon>
        <taxon>Bacillati</taxon>
        <taxon>Actinomycetota</taxon>
        <taxon>Actinomycetes</taxon>
        <taxon>Bifidobacteriales</taxon>
        <taxon>Bifidobacteriaceae</taxon>
        <taxon>Bifidobacterium</taxon>
    </lineage>
</organism>
<sequence length="360" mass="37308">MGKVDELGKVNESAKMDESAKTDKSGKMEESESLGELANGRGHVISSRATAVGLLAILLWSLMVALVRIVTDAFGATLGTAMVYTTGVVLLMIFHRPAPLKAYPKRYLLVGGALFVFYETAISLSIGLASTATQSVEVSLVNYLWPTMMVLLAAALAKPRGQGENQDNGERKGDHGSERATKHAVWRVLPGAIVATCGVVLSVGGNSGLDWQVAAANIASNPLPYLLAFAGALAWAVYAVITPALSAGQDGTSVFFPCVAVVLWVIHFASGEGLPAAMPQVGSWLAVPAAAAVIAGGYACWGYGILHGSLSKLAVASYATPLLSVAASALLLGLSLSVPFWCGAVLVVAGSLLNWRANRG</sequence>
<dbReference type="Proteomes" id="UP000216057">
    <property type="component" value="Unassembled WGS sequence"/>
</dbReference>
<feature type="transmembrane region" description="Helical" evidence="3">
    <location>
        <begin position="76"/>
        <end position="95"/>
    </location>
</feature>
<evidence type="ECO:0000256" key="1">
    <source>
        <dbReference type="ARBA" id="ARBA00007362"/>
    </source>
</evidence>
<gene>
    <name evidence="5" type="ORF">BEUL_0091</name>
</gene>
<feature type="transmembrane region" description="Helical" evidence="3">
    <location>
        <begin position="140"/>
        <end position="157"/>
    </location>
</feature>
<proteinExistence type="inferred from homology"/>
<feature type="transmembrane region" description="Helical" evidence="3">
    <location>
        <begin position="107"/>
        <end position="128"/>
    </location>
</feature>
<evidence type="ECO:0000313" key="6">
    <source>
        <dbReference type="Proteomes" id="UP000216057"/>
    </source>
</evidence>
<accession>A0A261GE44</accession>
<dbReference type="AlphaFoldDB" id="A0A261GE44"/>
<feature type="region of interest" description="Disordered" evidence="2">
    <location>
        <begin position="1"/>
        <end position="33"/>
    </location>
</feature>
<dbReference type="InterPro" id="IPR000620">
    <property type="entry name" value="EamA_dom"/>
</dbReference>
<dbReference type="SUPFAM" id="SSF103481">
    <property type="entry name" value="Multidrug resistance efflux transporter EmrE"/>
    <property type="match status" value="1"/>
</dbReference>
<evidence type="ECO:0000256" key="2">
    <source>
        <dbReference type="SAM" id="MobiDB-lite"/>
    </source>
</evidence>
<evidence type="ECO:0000256" key="3">
    <source>
        <dbReference type="SAM" id="Phobius"/>
    </source>
</evidence>
<evidence type="ECO:0000259" key="4">
    <source>
        <dbReference type="Pfam" id="PF00892"/>
    </source>
</evidence>
<dbReference type="Pfam" id="PF00892">
    <property type="entry name" value="EamA"/>
    <property type="match status" value="1"/>
</dbReference>
<feature type="transmembrane region" description="Helical" evidence="3">
    <location>
        <begin position="51"/>
        <end position="70"/>
    </location>
</feature>
<keyword evidence="3" id="KW-0812">Transmembrane</keyword>
<feature type="transmembrane region" description="Helical" evidence="3">
    <location>
        <begin position="223"/>
        <end position="241"/>
    </location>
</feature>
<feature type="transmembrane region" description="Helical" evidence="3">
    <location>
        <begin position="281"/>
        <end position="301"/>
    </location>
</feature>
<dbReference type="GO" id="GO:0016020">
    <property type="term" value="C:membrane"/>
    <property type="evidence" value="ECO:0007669"/>
    <property type="project" value="InterPro"/>
</dbReference>
<protein>
    <recommendedName>
        <fullName evidence="4">EamA domain-containing protein</fullName>
    </recommendedName>
</protein>
<dbReference type="InterPro" id="IPR037185">
    <property type="entry name" value="EmrE-like"/>
</dbReference>
<feature type="transmembrane region" description="Helical" evidence="3">
    <location>
        <begin position="253"/>
        <end position="269"/>
    </location>
</feature>
<feature type="transmembrane region" description="Helical" evidence="3">
    <location>
        <begin position="313"/>
        <end position="332"/>
    </location>
</feature>
<keyword evidence="3" id="KW-1133">Transmembrane helix</keyword>
<comment type="similarity">
    <text evidence="1">Belongs to the EamA transporter family.</text>
</comment>
<feature type="domain" description="EamA" evidence="4">
    <location>
        <begin position="225"/>
        <end position="354"/>
    </location>
</feature>
<feature type="transmembrane region" description="Helical" evidence="3">
    <location>
        <begin position="338"/>
        <end position="355"/>
    </location>
</feature>
<feature type="compositionally biased region" description="Basic and acidic residues" evidence="2">
    <location>
        <begin position="1"/>
        <end position="30"/>
    </location>
</feature>
<keyword evidence="3" id="KW-0472">Membrane</keyword>
<name>A0A261GE44_9BIFI</name>
<feature type="transmembrane region" description="Helical" evidence="3">
    <location>
        <begin position="184"/>
        <end position="203"/>
    </location>
</feature>